<dbReference type="Proteomes" id="UP000607559">
    <property type="component" value="Unassembled WGS sequence"/>
</dbReference>
<sequence length="247" mass="25424">MDVHLQGSNLGGTNPSYILVNYVDSSKNPVKTISDSLITNSLNNWQPGQAISNAIFSGASGIMVTLVSVDADGSNTVTTMTVPNDPYVKTFIAKETVSNAPLLVYLGKAVPSGSGISGAGGGCTCYTKTINFVINPAYVGSSYAAANAIYIDSSTHWAGFLNAQILSSNPNQLTQIINNNDTAGLHVNNGPGGPNSNNGSGPVNGTLQISADGKTLTGTISGMYKPNYGSQANSCSCSYNITAARIQ</sequence>
<feature type="compositionally biased region" description="Low complexity" evidence="1">
    <location>
        <begin position="194"/>
        <end position="204"/>
    </location>
</feature>
<accession>A0A8J2UHZ0</accession>
<dbReference type="AlphaFoldDB" id="A0A8J2UHZ0"/>
<reference evidence="2" key="1">
    <citation type="journal article" date="2014" name="Int. J. Syst. Evol. Microbiol.">
        <title>Complete genome sequence of Corynebacterium casei LMG S-19264T (=DSM 44701T), isolated from a smear-ripened cheese.</title>
        <authorList>
            <consortium name="US DOE Joint Genome Institute (JGI-PGF)"/>
            <person name="Walter F."/>
            <person name="Albersmeier A."/>
            <person name="Kalinowski J."/>
            <person name="Ruckert C."/>
        </authorList>
    </citation>
    <scope>NUCLEOTIDE SEQUENCE</scope>
    <source>
        <strain evidence="2">CGMCC 1.15448</strain>
    </source>
</reference>
<name>A0A8J2UHZ0_9BACT</name>
<reference evidence="2" key="2">
    <citation type="submission" date="2020-09" db="EMBL/GenBank/DDBJ databases">
        <authorList>
            <person name="Sun Q."/>
            <person name="Zhou Y."/>
        </authorList>
    </citation>
    <scope>NUCLEOTIDE SEQUENCE</scope>
    <source>
        <strain evidence="2">CGMCC 1.15448</strain>
    </source>
</reference>
<evidence type="ECO:0000313" key="3">
    <source>
        <dbReference type="Proteomes" id="UP000607559"/>
    </source>
</evidence>
<organism evidence="2 3">
    <name type="scientific">Puia dinghuensis</name>
    <dbReference type="NCBI Taxonomy" id="1792502"/>
    <lineage>
        <taxon>Bacteria</taxon>
        <taxon>Pseudomonadati</taxon>
        <taxon>Bacteroidota</taxon>
        <taxon>Chitinophagia</taxon>
        <taxon>Chitinophagales</taxon>
        <taxon>Chitinophagaceae</taxon>
        <taxon>Puia</taxon>
    </lineage>
</organism>
<dbReference type="EMBL" id="BMJC01000005">
    <property type="protein sequence ID" value="GGB18720.1"/>
    <property type="molecule type" value="Genomic_DNA"/>
</dbReference>
<keyword evidence="3" id="KW-1185">Reference proteome</keyword>
<proteinExistence type="predicted"/>
<gene>
    <name evidence="2" type="ORF">GCM10011511_48160</name>
</gene>
<comment type="caution">
    <text evidence="2">The sequence shown here is derived from an EMBL/GenBank/DDBJ whole genome shotgun (WGS) entry which is preliminary data.</text>
</comment>
<evidence type="ECO:0000313" key="2">
    <source>
        <dbReference type="EMBL" id="GGB18720.1"/>
    </source>
</evidence>
<evidence type="ECO:0000256" key="1">
    <source>
        <dbReference type="SAM" id="MobiDB-lite"/>
    </source>
</evidence>
<feature type="region of interest" description="Disordered" evidence="1">
    <location>
        <begin position="184"/>
        <end position="204"/>
    </location>
</feature>
<protein>
    <submittedName>
        <fullName evidence="2">Uncharacterized protein</fullName>
    </submittedName>
</protein>